<name>A0AA39YPN3_9PEZI</name>
<dbReference type="InterPro" id="IPR036188">
    <property type="entry name" value="FAD/NAD-bd_sf"/>
</dbReference>
<reference evidence="5" key="1">
    <citation type="submission" date="2023-06" db="EMBL/GenBank/DDBJ databases">
        <title>Genome-scale phylogeny and comparative genomics of the fungal order Sordariales.</title>
        <authorList>
            <consortium name="Lawrence Berkeley National Laboratory"/>
            <person name="Hensen N."/>
            <person name="Bonometti L."/>
            <person name="Westerberg I."/>
            <person name="Brannstrom I.O."/>
            <person name="Guillou S."/>
            <person name="Cros-Aarteil S."/>
            <person name="Calhoun S."/>
            <person name="Haridas S."/>
            <person name="Kuo A."/>
            <person name="Mondo S."/>
            <person name="Pangilinan J."/>
            <person name="Riley R."/>
            <person name="Labutti K."/>
            <person name="Andreopoulos B."/>
            <person name="Lipzen A."/>
            <person name="Chen C."/>
            <person name="Yanf M."/>
            <person name="Daum C."/>
            <person name="Ng V."/>
            <person name="Clum A."/>
            <person name="Steindorff A."/>
            <person name="Ohm R."/>
            <person name="Martin F."/>
            <person name="Silar P."/>
            <person name="Natvig D."/>
            <person name="Lalanne C."/>
            <person name="Gautier V."/>
            <person name="Ament-Velasquez S.L."/>
            <person name="Kruys A."/>
            <person name="Hutchinson M.I."/>
            <person name="Powell A.J."/>
            <person name="Barry K."/>
            <person name="Miller A.N."/>
            <person name="Grigoriev I.V."/>
            <person name="Debuchy R."/>
            <person name="Gladieux P."/>
            <person name="Thoren M.H."/>
            <person name="Johannesson H."/>
        </authorList>
    </citation>
    <scope>NUCLEOTIDE SEQUENCE</scope>
    <source>
        <strain evidence="5">SMH2532-1</strain>
    </source>
</reference>
<evidence type="ECO:0000313" key="5">
    <source>
        <dbReference type="EMBL" id="KAK0654945.1"/>
    </source>
</evidence>
<keyword evidence="2" id="KW-0285">Flavoprotein</keyword>
<dbReference type="GO" id="GO:0097237">
    <property type="term" value="P:cellular response to toxic substance"/>
    <property type="evidence" value="ECO:0007669"/>
    <property type="project" value="UniProtKB-ARBA"/>
</dbReference>
<dbReference type="GO" id="GO:0016491">
    <property type="term" value="F:oxidoreductase activity"/>
    <property type="evidence" value="ECO:0007669"/>
    <property type="project" value="UniProtKB-KW"/>
</dbReference>
<evidence type="ECO:0000256" key="3">
    <source>
        <dbReference type="ARBA" id="ARBA00023002"/>
    </source>
</evidence>
<proteinExistence type="inferred from homology"/>
<evidence type="ECO:0000256" key="2">
    <source>
        <dbReference type="ARBA" id="ARBA00022630"/>
    </source>
</evidence>
<dbReference type="InterPro" id="IPR050097">
    <property type="entry name" value="Ferredoxin-NADP_redctase_2"/>
</dbReference>
<evidence type="ECO:0000313" key="6">
    <source>
        <dbReference type="Proteomes" id="UP001174936"/>
    </source>
</evidence>
<dbReference type="SUPFAM" id="SSF51905">
    <property type="entry name" value="FAD/NAD(P)-binding domain"/>
    <property type="match status" value="1"/>
</dbReference>
<dbReference type="EMBL" id="JAULSV010000001">
    <property type="protein sequence ID" value="KAK0654945.1"/>
    <property type="molecule type" value="Genomic_DNA"/>
</dbReference>
<protein>
    <recommendedName>
        <fullName evidence="4">FAD/NAD(P)-binding domain-containing protein</fullName>
    </recommendedName>
</protein>
<sequence length="201" mass="21043">MPGIEGYEEVWGRGVYHCLFCDGYEDRGAESVGVLAVGDMAEVQVAVHMARMAKRLSGRVTIYTDGDGELGSKLKEVIGGDGAIVVDGRRVVKLEKASAESGVKVLVHLDGGEIVKEGFLVHKPKTRVNGPFVSQLGLELTEKGVIKIAAPFNEASVKGVFAVGDCASLFPAVANAMAMGVFAAGGLAAQLQSEPVPEEDV</sequence>
<keyword evidence="6" id="KW-1185">Reference proteome</keyword>
<feature type="domain" description="FAD/NAD(P)-binding" evidence="4">
    <location>
        <begin position="47"/>
        <end position="180"/>
    </location>
</feature>
<dbReference type="Proteomes" id="UP001174936">
    <property type="component" value="Unassembled WGS sequence"/>
</dbReference>
<dbReference type="Gene3D" id="3.50.50.60">
    <property type="entry name" value="FAD/NAD(P)-binding domain"/>
    <property type="match status" value="2"/>
</dbReference>
<gene>
    <name evidence="5" type="ORF">B0T16DRAFT_395906</name>
</gene>
<keyword evidence="3" id="KW-0560">Oxidoreductase</keyword>
<dbReference type="Pfam" id="PF07992">
    <property type="entry name" value="Pyr_redox_2"/>
    <property type="match status" value="1"/>
</dbReference>
<comment type="caution">
    <text evidence="5">The sequence shown here is derived from an EMBL/GenBank/DDBJ whole genome shotgun (WGS) entry which is preliminary data.</text>
</comment>
<accession>A0AA39YPN3</accession>
<dbReference type="PANTHER" id="PTHR48105">
    <property type="entry name" value="THIOREDOXIN REDUCTASE 1-RELATED-RELATED"/>
    <property type="match status" value="1"/>
</dbReference>
<organism evidence="5 6">
    <name type="scientific">Cercophora newfieldiana</name>
    <dbReference type="NCBI Taxonomy" id="92897"/>
    <lineage>
        <taxon>Eukaryota</taxon>
        <taxon>Fungi</taxon>
        <taxon>Dikarya</taxon>
        <taxon>Ascomycota</taxon>
        <taxon>Pezizomycotina</taxon>
        <taxon>Sordariomycetes</taxon>
        <taxon>Sordariomycetidae</taxon>
        <taxon>Sordariales</taxon>
        <taxon>Lasiosphaeriaceae</taxon>
        <taxon>Cercophora</taxon>
    </lineage>
</organism>
<evidence type="ECO:0000256" key="1">
    <source>
        <dbReference type="ARBA" id="ARBA00009333"/>
    </source>
</evidence>
<evidence type="ECO:0000259" key="4">
    <source>
        <dbReference type="Pfam" id="PF07992"/>
    </source>
</evidence>
<dbReference type="InterPro" id="IPR023753">
    <property type="entry name" value="FAD/NAD-binding_dom"/>
</dbReference>
<dbReference type="AlphaFoldDB" id="A0AA39YPN3"/>
<comment type="similarity">
    <text evidence="1">Belongs to the class-II pyridine nucleotide-disulfide oxidoreductase family.</text>
</comment>